<dbReference type="PROSITE" id="PS50158">
    <property type="entry name" value="ZF_CCHC"/>
    <property type="match status" value="1"/>
</dbReference>
<dbReference type="GO" id="GO:0003676">
    <property type="term" value="F:nucleic acid binding"/>
    <property type="evidence" value="ECO:0007669"/>
    <property type="project" value="InterPro"/>
</dbReference>
<evidence type="ECO:0000313" key="4">
    <source>
        <dbReference type="EMBL" id="KAK2578385.1"/>
    </source>
</evidence>
<dbReference type="Proteomes" id="UP001258017">
    <property type="component" value="Unassembled WGS sequence"/>
</dbReference>
<comment type="caution">
    <text evidence="4">The sequence shown here is derived from an EMBL/GenBank/DDBJ whole genome shotgun (WGS) entry which is preliminary data.</text>
</comment>
<reference evidence="4" key="2">
    <citation type="journal article" date="2023" name="Commun. Biol.">
        <title>Intrasexual cuticular hydrocarbon dimorphism in a wasp sheds light on hydrocarbon biosynthesis genes in Hymenoptera.</title>
        <authorList>
            <person name="Moris V.C."/>
            <person name="Podsiadlowski L."/>
            <person name="Martin S."/>
            <person name="Oeyen J.P."/>
            <person name="Donath A."/>
            <person name="Petersen M."/>
            <person name="Wilbrandt J."/>
            <person name="Misof B."/>
            <person name="Liedtke D."/>
            <person name="Thamm M."/>
            <person name="Scheiner R."/>
            <person name="Schmitt T."/>
            <person name="Niehuis O."/>
        </authorList>
    </citation>
    <scope>NUCLEOTIDE SEQUENCE</scope>
    <source>
        <strain evidence="4">GBR_01_08_01A</strain>
    </source>
</reference>
<dbReference type="GO" id="GO:0008270">
    <property type="term" value="F:zinc ion binding"/>
    <property type="evidence" value="ECO:0007669"/>
    <property type="project" value="UniProtKB-KW"/>
</dbReference>
<sequence>MLLNSLPTQYETFCIAIESRETMPTLEELKVKLWEEEIRKADDDPARGTGKETALLSNKKNFQERRPQGESTSNQRPGNAYHKRQNGRCYVCGKMGHIARFCKSKQGFAAA</sequence>
<dbReference type="SUPFAM" id="SSF57756">
    <property type="entry name" value="Retrovirus zinc finger-like domains"/>
    <property type="match status" value="1"/>
</dbReference>
<reference evidence="4" key="1">
    <citation type="submission" date="2021-08" db="EMBL/GenBank/DDBJ databases">
        <authorList>
            <person name="Misof B."/>
            <person name="Oliver O."/>
            <person name="Podsiadlowski L."/>
            <person name="Donath A."/>
            <person name="Peters R."/>
            <person name="Mayer C."/>
            <person name="Rust J."/>
            <person name="Gunkel S."/>
            <person name="Lesny P."/>
            <person name="Martin S."/>
            <person name="Oeyen J.P."/>
            <person name="Petersen M."/>
            <person name="Panagiotis P."/>
            <person name="Wilbrandt J."/>
            <person name="Tanja T."/>
        </authorList>
    </citation>
    <scope>NUCLEOTIDE SEQUENCE</scope>
    <source>
        <strain evidence="4">GBR_01_08_01A</strain>
        <tissue evidence="4">Thorax + abdomen</tissue>
    </source>
</reference>
<dbReference type="Pfam" id="PF00098">
    <property type="entry name" value="zf-CCHC"/>
    <property type="match status" value="1"/>
</dbReference>
<gene>
    <name evidence="4" type="ORF">KPH14_011872</name>
</gene>
<keyword evidence="1" id="KW-0862">Zinc</keyword>
<dbReference type="EMBL" id="JAIFRP010000347">
    <property type="protein sequence ID" value="KAK2578385.1"/>
    <property type="molecule type" value="Genomic_DNA"/>
</dbReference>
<evidence type="ECO:0000256" key="2">
    <source>
        <dbReference type="SAM" id="MobiDB-lite"/>
    </source>
</evidence>
<proteinExistence type="predicted"/>
<feature type="region of interest" description="Disordered" evidence="2">
    <location>
        <begin position="40"/>
        <end position="83"/>
    </location>
</feature>
<feature type="compositionally biased region" description="Basic and acidic residues" evidence="2">
    <location>
        <begin position="40"/>
        <end position="50"/>
    </location>
</feature>
<dbReference type="InterPro" id="IPR036875">
    <property type="entry name" value="Znf_CCHC_sf"/>
</dbReference>
<name>A0AAD9RER2_9HYME</name>
<dbReference type="Pfam" id="PF14223">
    <property type="entry name" value="Retrotran_gag_2"/>
    <property type="match status" value="1"/>
</dbReference>
<keyword evidence="1" id="KW-0863">Zinc-finger</keyword>
<feature type="domain" description="CCHC-type" evidence="3">
    <location>
        <begin position="88"/>
        <end position="104"/>
    </location>
</feature>
<keyword evidence="5" id="KW-1185">Reference proteome</keyword>
<accession>A0AAD9RER2</accession>
<keyword evidence="1" id="KW-0479">Metal-binding</keyword>
<dbReference type="InterPro" id="IPR001878">
    <property type="entry name" value="Znf_CCHC"/>
</dbReference>
<dbReference type="AlphaFoldDB" id="A0AAD9RER2"/>
<evidence type="ECO:0000313" key="5">
    <source>
        <dbReference type="Proteomes" id="UP001258017"/>
    </source>
</evidence>
<evidence type="ECO:0000256" key="1">
    <source>
        <dbReference type="PROSITE-ProRule" id="PRU00047"/>
    </source>
</evidence>
<protein>
    <recommendedName>
        <fullName evidence="3">CCHC-type domain-containing protein</fullName>
    </recommendedName>
</protein>
<dbReference type="SMART" id="SM00343">
    <property type="entry name" value="ZnF_C2HC"/>
    <property type="match status" value="1"/>
</dbReference>
<evidence type="ECO:0000259" key="3">
    <source>
        <dbReference type="PROSITE" id="PS50158"/>
    </source>
</evidence>
<organism evidence="4 5">
    <name type="scientific">Odynerus spinipes</name>
    <dbReference type="NCBI Taxonomy" id="1348599"/>
    <lineage>
        <taxon>Eukaryota</taxon>
        <taxon>Metazoa</taxon>
        <taxon>Ecdysozoa</taxon>
        <taxon>Arthropoda</taxon>
        <taxon>Hexapoda</taxon>
        <taxon>Insecta</taxon>
        <taxon>Pterygota</taxon>
        <taxon>Neoptera</taxon>
        <taxon>Endopterygota</taxon>
        <taxon>Hymenoptera</taxon>
        <taxon>Apocrita</taxon>
        <taxon>Aculeata</taxon>
        <taxon>Vespoidea</taxon>
        <taxon>Vespidae</taxon>
        <taxon>Eumeninae</taxon>
        <taxon>Odynerus</taxon>
    </lineage>
</organism>
<dbReference type="Gene3D" id="4.10.60.10">
    <property type="entry name" value="Zinc finger, CCHC-type"/>
    <property type="match status" value="1"/>
</dbReference>